<feature type="region of interest" description="Disordered" evidence="1">
    <location>
        <begin position="51"/>
        <end position="74"/>
    </location>
</feature>
<protein>
    <submittedName>
        <fullName evidence="2">Uncharacterized protein</fullName>
    </submittedName>
</protein>
<feature type="compositionally biased region" description="Low complexity" evidence="1">
    <location>
        <begin position="59"/>
        <end position="74"/>
    </location>
</feature>
<accession>A0A1M6I1H6</accession>
<gene>
    <name evidence="2" type="ORF">SAMN02745165_01971</name>
</gene>
<evidence type="ECO:0000313" key="3">
    <source>
        <dbReference type="Proteomes" id="UP000184171"/>
    </source>
</evidence>
<proteinExistence type="predicted"/>
<dbReference type="Proteomes" id="UP000184171">
    <property type="component" value="Unassembled WGS sequence"/>
</dbReference>
<reference evidence="2 3" key="1">
    <citation type="submission" date="2016-11" db="EMBL/GenBank/DDBJ databases">
        <authorList>
            <person name="Jaros S."/>
            <person name="Januszkiewicz K."/>
            <person name="Wedrychowicz H."/>
        </authorList>
    </citation>
    <scope>NUCLEOTIDE SEQUENCE [LARGE SCALE GENOMIC DNA]</scope>
    <source>
        <strain evidence="2 3">DSM 5091</strain>
    </source>
</reference>
<sequence>MSSKVLSAGDYILSRCTKCKDTLGHTIVAMVGDKVVKVECNTCGSVHAHRESKPKTTTKRTTAAAKPRTQTKAQQNWEELLQKAEREGTEPYSMKTPMKEDMLIVHPTFGLGQVVNCIRPNKMEVQFQDGIKMLRCKLG</sequence>
<name>A0A1M6I1H6_MALRU</name>
<dbReference type="EMBL" id="FQZT01000006">
    <property type="protein sequence ID" value="SHJ28303.1"/>
    <property type="molecule type" value="Genomic_DNA"/>
</dbReference>
<evidence type="ECO:0000256" key="1">
    <source>
        <dbReference type="SAM" id="MobiDB-lite"/>
    </source>
</evidence>
<dbReference type="OrthoDB" id="129834at2"/>
<dbReference type="RefSeq" id="WP_072908384.1">
    <property type="nucleotide sequence ID" value="NZ_FQZT01000006.1"/>
</dbReference>
<evidence type="ECO:0000313" key="2">
    <source>
        <dbReference type="EMBL" id="SHJ28303.1"/>
    </source>
</evidence>
<dbReference type="AlphaFoldDB" id="A0A1M6I1H6"/>
<organism evidence="2 3">
    <name type="scientific">Malonomonas rubra DSM 5091</name>
    <dbReference type="NCBI Taxonomy" id="1122189"/>
    <lineage>
        <taxon>Bacteria</taxon>
        <taxon>Pseudomonadati</taxon>
        <taxon>Thermodesulfobacteriota</taxon>
        <taxon>Desulfuromonadia</taxon>
        <taxon>Desulfuromonadales</taxon>
        <taxon>Geopsychrobacteraceae</taxon>
        <taxon>Malonomonas</taxon>
    </lineage>
</organism>
<dbReference type="STRING" id="1122189.SAMN02745165_01971"/>
<keyword evidence="3" id="KW-1185">Reference proteome</keyword>